<sequence length="316" mass="35182">MISENDNIRTNSTEAWILAARPKTLTGASVPVMIGVALAIKTAQWNSSLILPAILCFIFAFSMQIDSNLINDYFDCIHGNDDTSTRLGPKRACAEGWITLPVMRRGLVVVSLAACCFGLPLIFYGGWEMVIVGALCVLFAFLYTTFFSYKGLGDLLVLIFFGIVPVYFTWWVCVPEELQQFNPTILGCGIACGLVIDTLLLVNNYRDRDNDKRDGKMTLVVRIGIRNTEKLYLYLPTVAEIIVFLCLATAMQLTILEVVIFLALASLYFIPHSKTTRKLIAIKKGKALNMVLGMTARDMFLFGIMTAVQIILIYEP</sequence>
<dbReference type="GO" id="GO:0009234">
    <property type="term" value="P:menaquinone biosynthetic process"/>
    <property type="evidence" value="ECO:0007669"/>
    <property type="project" value="UniProtKB-UniRule"/>
</dbReference>
<dbReference type="PIRSF" id="PIRSF005355">
    <property type="entry name" value="UBIAD1"/>
    <property type="match status" value="1"/>
</dbReference>
<proteinExistence type="inferred from homology"/>
<reference evidence="10" key="1">
    <citation type="journal article" date="2022" name="Int. J. Syst. Evol. Microbiol.">
        <title>Prevotella lacticifex sp. nov., isolated from the rumen of cows.</title>
        <authorList>
            <person name="Shinkai T."/>
            <person name="Ikeyama N."/>
            <person name="Kumagai M."/>
            <person name="Ohmori H."/>
            <person name="Sakamoto M."/>
            <person name="Ohkuma M."/>
            <person name="Mitsumori M."/>
        </authorList>
    </citation>
    <scope>NUCLEOTIDE SEQUENCE</scope>
    <source>
        <strain evidence="10">R5076</strain>
    </source>
</reference>
<evidence type="ECO:0000256" key="9">
    <source>
        <dbReference type="NCBIfam" id="TIGR00751"/>
    </source>
</evidence>
<accession>A0A9R1CWC5</accession>
<keyword evidence="5 8" id="KW-0812">Transmembrane</keyword>
<dbReference type="EC" id="2.5.1.74" evidence="8 9"/>
<dbReference type="GO" id="GO:0046428">
    <property type="term" value="F:1,4-dihydroxy-2-naphthoate polyprenyltransferase activity"/>
    <property type="evidence" value="ECO:0007669"/>
    <property type="project" value="UniProtKB-UniRule"/>
</dbReference>
<dbReference type="NCBIfam" id="TIGR00751">
    <property type="entry name" value="menA"/>
    <property type="match status" value="1"/>
</dbReference>
<dbReference type="PANTHER" id="PTHR13929:SF0">
    <property type="entry name" value="UBIA PRENYLTRANSFERASE DOMAIN-CONTAINING PROTEIN 1"/>
    <property type="match status" value="1"/>
</dbReference>
<dbReference type="GeneID" id="72467235"/>
<dbReference type="CDD" id="cd13962">
    <property type="entry name" value="PT_UbiA_UBIAD1"/>
    <property type="match status" value="1"/>
</dbReference>
<dbReference type="EMBL" id="BPUB01000001">
    <property type="protein sequence ID" value="GJG58732.1"/>
    <property type="molecule type" value="Genomic_DNA"/>
</dbReference>
<feature type="transmembrane region" description="Helical" evidence="8">
    <location>
        <begin position="241"/>
        <end position="270"/>
    </location>
</feature>
<organism evidence="10 11">
    <name type="scientific">Prevotella lacticifex</name>
    <dbReference type="NCBI Taxonomy" id="2854755"/>
    <lineage>
        <taxon>Bacteria</taxon>
        <taxon>Pseudomonadati</taxon>
        <taxon>Bacteroidota</taxon>
        <taxon>Bacteroidia</taxon>
        <taxon>Bacteroidales</taxon>
        <taxon>Prevotellaceae</taxon>
        <taxon>Prevotella</taxon>
    </lineage>
</organism>
<evidence type="ECO:0000256" key="2">
    <source>
        <dbReference type="ARBA" id="ARBA00022428"/>
    </source>
</evidence>
<comment type="pathway">
    <text evidence="8">Quinol/quinone metabolism; menaquinone biosynthesis; menaquinol from 1,4-dihydroxy-2-naphthoate: step 1/2.</text>
</comment>
<evidence type="ECO:0000256" key="4">
    <source>
        <dbReference type="ARBA" id="ARBA00022679"/>
    </source>
</evidence>
<keyword evidence="7 8" id="KW-0472">Membrane</keyword>
<dbReference type="PANTHER" id="PTHR13929">
    <property type="entry name" value="1,4-DIHYDROXY-2-NAPHTHOATE OCTAPRENYLTRANSFERASE"/>
    <property type="match status" value="1"/>
</dbReference>
<dbReference type="InterPro" id="IPR026046">
    <property type="entry name" value="UBIAD1"/>
</dbReference>
<comment type="similarity">
    <text evidence="8">Belongs to the MenA family. Type 1 subfamily.</text>
</comment>
<comment type="function">
    <text evidence="8">Conversion of 1,4-dihydroxy-2-naphthoate (DHNA) to demethylmenaquinone (DMK).</text>
</comment>
<evidence type="ECO:0000256" key="1">
    <source>
        <dbReference type="ARBA" id="ARBA00004141"/>
    </source>
</evidence>
<feature type="transmembrane region" description="Helical" evidence="8">
    <location>
        <begin position="155"/>
        <end position="173"/>
    </location>
</feature>
<evidence type="ECO:0000313" key="11">
    <source>
        <dbReference type="Proteomes" id="UP000825483"/>
    </source>
</evidence>
<feature type="transmembrane region" description="Helical" evidence="8">
    <location>
        <begin position="185"/>
        <end position="202"/>
    </location>
</feature>
<comment type="subcellular location">
    <subcellularLocation>
        <location evidence="8">Cell membrane</location>
        <topology evidence="8">Multi-pass membrane protein</topology>
    </subcellularLocation>
    <subcellularLocation>
        <location evidence="1">Membrane</location>
        <topology evidence="1">Multi-pass membrane protein</topology>
    </subcellularLocation>
</comment>
<dbReference type="GO" id="GO:0042371">
    <property type="term" value="P:vitamin K biosynthetic process"/>
    <property type="evidence" value="ECO:0007669"/>
    <property type="project" value="TreeGrafter"/>
</dbReference>
<feature type="transmembrane region" description="Helical" evidence="8">
    <location>
        <begin position="47"/>
        <end position="65"/>
    </location>
</feature>
<dbReference type="InterPro" id="IPR044878">
    <property type="entry name" value="UbiA_sf"/>
</dbReference>
<dbReference type="Pfam" id="PF01040">
    <property type="entry name" value="UbiA"/>
    <property type="match status" value="1"/>
</dbReference>
<dbReference type="Gene3D" id="1.10.357.140">
    <property type="entry name" value="UbiA prenyltransferase"/>
    <property type="match status" value="1"/>
</dbReference>
<dbReference type="AlphaFoldDB" id="A0A9R1CWC5"/>
<keyword evidence="3 8" id="KW-1003">Cell membrane</keyword>
<keyword evidence="11" id="KW-1185">Reference proteome</keyword>
<keyword evidence="6 8" id="KW-1133">Transmembrane helix</keyword>
<keyword evidence="2 8" id="KW-0474">Menaquinone biosynthesis</keyword>
<feature type="transmembrane region" description="Helical" evidence="8">
    <location>
        <begin position="291"/>
        <end position="314"/>
    </location>
</feature>
<evidence type="ECO:0000256" key="7">
    <source>
        <dbReference type="ARBA" id="ARBA00023136"/>
    </source>
</evidence>
<evidence type="ECO:0000256" key="6">
    <source>
        <dbReference type="ARBA" id="ARBA00022989"/>
    </source>
</evidence>
<comment type="catalytic activity">
    <reaction evidence="8">
        <text>an all-trans-polyprenyl diphosphate + 1,4-dihydroxy-2-naphthoate + H(+) = a 2-demethylmenaquinol + CO2 + diphosphate</text>
        <dbReference type="Rhea" id="RHEA:26478"/>
        <dbReference type="Rhea" id="RHEA-COMP:9563"/>
        <dbReference type="Rhea" id="RHEA-COMP:9564"/>
        <dbReference type="ChEBI" id="CHEBI:11173"/>
        <dbReference type="ChEBI" id="CHEBI:15378"/>
        <dbReference type="ChEBI" id="CHEBI:16526"/>
        <dbReference type="ChEBI" id="CHEBI:33019"/>
        <dbReference type="ChEBI" id="CHEBI:55437"/>
        <dbReference type="ChEBI" id="CHEBI:58914"/>
        <dbReference type="EC" id="2.5.1.74"/>
    </reaction>
</comment>
<feature type="transmembrane region" description="Helical" evidence="8">
    <location>
        <begin position="130"/>
        <end position="149"/>
    </location>
</feature>
<evidence type="ECO:0000256" key="8">
    <source>
        <dbReference type="HAMAP-Rule" id="MF_01937"/>
    </source>
</evidence>
<keyword evidence="4 8" id="KW-0808">Transferase</keyword>
<dbReference type="InterPro" id="IPR000537">
    <property type="entry name" value="UbiA_prenyltransferase"/>
</dbReference>
<dbReference type="GO" id="GO:0005886">
    <property type="term" value="C:plasma membrane"/>
    <property type="evidence" value="ECO:0007669"/>
    <property type="project" value="UniProtKB-SubCell"/>
</dbReference>
<dbReference type="HAMAP" id="MF_01937">
    <property type="entry name" value="MenA_1"/>
    <property type="match status" value="1"/>
</dbReference>
<gene>
    <name evidence="8 10" type="primary">menA</name>
    <name evidence="10" type="ORF">PRLR5076_15830</name>
</gene>
<dbReference type="InterPro" id="IPR004657">
    <property type="entry name" value="MenA"/>
</dbReference>
<name>A0A9R1CWC5_9BACT</name>
<dbReference type="Proteomes" id="UP000825483">
    <property type="component" value="Unassembled WGS sequence"/>
</dbReference>
<protein>
    <recommendedName>
        <fullName evidence="8 9">1,4-dihydroxy-2-naphthoate octaprenyltransferase</fullName>
        <shortName evidence="8">DHNA-octaprenyltransferase</shortName>
        <ecNumber evidence="8 9">2.5.1.74</ecNumber>
    </recommendedName>
</protein>
<dbReference type="RefSeq" id="WP_223929115.1">
    <property type="nucleotide sequence ID" value="NZ_BPTU01000001.1"/>
</dbReference>
<evidence type="ECO:0000313" key="10">
    <source>
        <dbReference type="EMBL" id="GJG58732.1"/>
    </source>
</evidence>
<evidence type="ECO:0000256" key="3">
    <source>
        <dbReference type="ARBA" id="ARBA00022475"/>
    </source>
</evidence>
<comment type="caution">
    <text evidence="10">The sequence shown here is derived from an EMBL/GenBank/DDBJ whole genome shotgun (WGS) entry which is preliminary data.</text>
</comment>
<evidence type="ECO:0000256" key="5">
    <source>
        <dbReference type="ARBA" id="ARBA00022692"/>
    </source>
</evidence>